<evidence type="ECO:0000256" key="2">
    <source>
        <dbReference type="ARBA" id="ARBA00022737"/>
    </source>
</evidence>
<dbReference type="PANTHER" id="PTHR22847:SF637">
    <property type="entry name" value="WD REPEAT DOMAIN 5B"/>
    <property type="match status" value="1"/>
</dbReference>
<dbReference type="EMBL" id="JAFJZO010000027">
    <property type="protein sequence ID" value="KAG5501435.1"/>
    <property type="molecule type" value="Genomic_DNA"/>
</dbReference>
<dbReference type="InterPro" id="IPR015943">
    <property type="entry name" value="WD40/YVTN_repeat-like_dom_sf"/>
</dbReference>
<dbReference type="PANTHER" id="PTHR22847">
    <property type="entry name" value="WD40 REPEAT PROTEIN"/>
    <property type="match status" value="1"/>
</dbReference>
<keyword evidence="2" id="KW-0677">Repeat</keyword>
<evidence type="ECO:0000256" key="4">
    <source>
        <dbReference type="SAM" id="MobiDB-lite"/>
    </source>
</evidence>
<comment type="caution">
    <text evidence="5">The sequence shown here is derived from an EMBL/GenBank/DDBJ whole genome shotgun (WGS) entry which is preliminary data.</text>
</comment>
<dbReference type="GO" id="GO:1990234">
    <property type="term" value="C:transferase complex"/>
    <property type="evidence" value="ECO:0007669"/>
    <property type="project" value="UniProtKB-ARBA"/>
</dbReference>
<keyword evidence="6" id="KW-1185">Reference proteome</keyword>
<dbReference type="RefSeq" id="XP_067756058.1">
    <property type="nucleotide sequence ID" value="XM_067899268.1"/>
</dbReference>
<dbReference type="Proteomes" id="UP000674318">
    <property type="component" value="Unassembled WGS sequence"/>
</dbReference>
<accession>A0A836ID22</accession>
<dbReference type="PROSITE" id="PS50294">
    <property type="entry name" value="WD_REPEATS_REGION"/>
    <property type="match status" value="1"/>
</dbReference>
<feature type="repeat" description="WD" evidence="3">
    <location>
        <begin position="187"/>
        <end position="220"/>
    </location>
</feature>
<dbReference type="KEGG" id="phet:94289345"/>
<dbReference type="OrthoDB" id="273067at2759"/>
<name>A0A836ID22_9TRYP</name>
<dbReference type="GeneID" id="94289345"/>
<gene>
    <name evidence="5" type="ORF">JKF63_03248</name>
</gene>
<feature type="compositionally biased region" description="Low complexity" evidence="4">
    <location>
        <begin position="339"/>
        <end position="354"/>
    </location>
</feature>
<dbReference type="Gene3D" id="2.130.10.10">
    <property type="entry name" value="YVTN repeat-like/Quinoprotein amine dehydrogenase"/>
    <property type="match status" value="2"/>
</dbReference>
<dbReference type="InterPro" id="IPR036322">
    <property type="entry name" value="WD40_repeat_dom_sf"/>
</dbReference>
<dbReference type="PROSITE" id="PS50082">
    <property type="entry name" value="WD_REPEATS_2"/>
    <property type="match status" value="1"/>
</dbReference>
<evidence type="ECO:0000313" key="5">
    <source>
        <dbReference type="EMBL" id="KAG5501435.1"/>
    </source>
</evidence>
<dbReference type="InterPro" id="IPR001680">
    <property type="entry name" value="WD40_rpt"/>
</dbReference>
<reference evidence="5 6" key="1">
    <citation type="submission" date="2021-02" db="EMBL/GenBank/DDBJ databases">
        <title>Porcisia hertigi Genome sequencing and assembly.</title>
        <authorList>
            <person name="Almutairi H."/>
            <person name="Gatherer D."/>
        </authorList>
    </citation>
    <scope>NUCLEOTIDE SEQUENCE [LARGE SCALE GENOMIC DNA]</scope>
    <source>
        <strain evidence="5 6">C119</strain>
    </source>
</reference>
<dbReference type="Pfam" id="PF00400">
    <property type="entry name" value="WD40"/>
    <property type="match status" value="2"/>
</dbReference>
<evidence type="ECO:0000313" key="6">
    <source>
        <dbReference type="Proteomes" id="UP000674318"/>
    </source>
</evidence>
<dbReference type="SUPFAM" id="SSF50978">
    <property type="entry name" value="WD40 repeat-like"/>
    <property type="match status" value="2"/>
</dbReference>
<protein>
    <submittedName>
        <fullName evidence="5">Uncharacterized protein</fullName>
    </submittedName>
</protein>
<keyword evidence="1 3" id="KW-0853">WD repeat</keyword>
<proteinExistence type="predicted"/>
<dbReference type="AlphaFoldDB" id="A0A836ID22"/>
<sequence length="1031" mass="108918">MQVPVLSVDVMRSPFGVRGVHLMTSPDAALTGSKTLPAADAYTSGSYAQVQPRYASFGATKSQNYAVHGTRGVQQLVANTRGALITSSLSLAAAQRNNNGQVSVPSSTPRQQFISEHEKGRLLMWNGQTGTVDAACFLNPAFTVHHFAIAASYVYTTVEGSAATSGAEEEMCVYVWARSDLQKVAVLRGHAGRLTALGVWPKDTSTLIATASLDGTLRLWCHEHAPLPQNGAGGDGASVYPLWMLSTAELGAVQSLTFLSEELVVAATTRCAMGFVRFPNGSAQLRRRGSVWNIETPDTLFFQTVKSTVDTDACTTFLHVCPFNHTSIGALTAGTGSTDSNLSSSPLSSPQGSGTAASSFPSTVYLVTGSTSGYIQEWAVDVENKAPAGSATEPVYVSTKCRWFYKAHCATVDSITTDMDVVLSTSLFDGASLYHRKAGNICSVTKSAAIPLLVPQRKEIIWGTVDGSLYVSSYAAFARGVENELHPLWTTRPHTTAIRGLCLSLTHDFSWDTLCTGSADGSLCVWRSVAEPRPGSAGLAGVKKSAAALLIRRLLHVVTLPPRTVENGASGKAQVKTLVVGLGPSTAGKQGVILVLELTPTGEVGQIADVPVGDNKEVSCAHLCRSDQGALSLWVGTSSGRLLHAVKKPEQKTWRALMPVHWDAKPKGGVVAIAKDAASPAIIVAVAEAIDASKSTQRLFLSEVELDPKGTAAETMLSLWEGAVSLPVTTAARKGERTFDIRWVSSVHLNGQAAPGSTAGVIVSSSDGTTVRCFRTDKKIHASTPVASWKAPEMLFTATPGGQPYSIQRNLDESSSLLNTVVTASSRNSDLVCLDVMSKSQRVLIPAKVWTTQLASLLCDVGTEKVRLAGVRRETRAAASEVVLFDDAGCGCGRVTYEGTVLSFDTPAGASASAALSYAPRIEKTSSRTSAAAQDAVAVGSPLAAACTVIAAHAGERIVFIGYEDGLLQMVDTTDMYVFCRRWGTDASGMTQPIADIRYGGHGIVLVQLANHHLCSFVVPPRSLLDQPLLS</sequence>
<evidence type="ECO:0000256" key="3">
    <source>
        <dbReference type="PROSITE-ProRule" id="PRU00221"/>
    </source>
</evidence>
<organism evidence="5 6">
    <name type="scientific">Porcisia hertigi</name>
    <dbReference type="NCBI Taxonomy" id="2761500"/>
    <lineage>
        <taxon>Eukaryota</taxon>
        <taxon>Discoba</taxon>
        <taxon>Euglenozoa</taxon>
        <taxon>Kinetoplastea</taxon>
        <taxon>Metakinetoplastina</taxon>
        <taxon>Trypanosomatida</taxon>
        <taxon>Trypanosomatidae</taxon>
        <taxon>Leishmaniinae</taxon>
        <taxon>Porcisia</taxon>
    </lineage>
</organism>
<evidence type="ECO:0000256" key="1">
    <source>
        <dbReference type="ARBA" id="ARBA00022574"/>
    </source>
</evidence>
<feature type="region of interest" description="Disordered" evidence="4">
    <location>
        <begin position="339"/>
        <end position="358"/>
    </location>
</feature>
<dbReference type="SMART" id="SM00320">
    <property type="entry name" value="WD40"/>
    <property type="match status" value="5"/>
</dbReference>